<proteinExistence type="predicted"/>
<evidence type="ECO:0008006" key="3">
    <source>
        <dbReference type="Google" id="ProtNLM"/>
    </source>
</evidence>
<dbReference type="RefSeq" id="WP_345072980.1">
    <property type="nucleotide sequence ID" value="NZ_BAABDJ010000022.1"/>
</dbReference>
<dbReference type="Proteomes" id="UP001500567">
    <property type="component" value="Unassembled WGS sequence"/>
</dbReference>
<sequence>MLYDDYYVDGYGTLANFQYSNTTTERTTSVSALARYTLTRKPAHRRQVDVLGGVTLMHRNFYSRGFSGNDLSSPLETRSFDTNGSSNDVLLTAGLGLRYRLGPRCALNFDLTTNRNLRSCLS</sequence>
<comment type="caution">
    <text evidence="1">The sequence shown here is derived from an EMBL/GenBank/DDBJ whole genome shotgun (WGS) entry which is preliminary data.</text>
</comment>
<name>A0ABP7SBB1_9BACT</name>
<accession>A0ABP7SBB1</accession>
<gene>
    <name evidence="1" type="ORF">GCM10022408_21710</name>
</gene>
<organism evidence="1 2">
    <name type="scientific">Hymenobacter fastidiosus</name>
    <dbReference type="NCBI Taxonomy" id="486264"/>
    <lineage>
        <taxon>Bacteria</taxon>
        <taxon>Pseudomonadati</taxon>
        <taxon>Bacteroidota</taxon>
        <taxon>Cytophagia</taxon>
        <taxon>Cytophagales</taxon>
        <taxon>Hymenobacteraceae</taxon>
        <taxon>Hymenobacter</taxon>
    </lineage>
</organism>
<protein>
    <recommendedName>
        <fullName evidence="3">Outer membrane protein beta-barrel domain-containing protein</fullName>
    </recommendedName>
</protein>
<dbReference type="EMBL" id="BAABDJ010000022">
    <property type="protein sequence ID" value="GAA4009293.1"/>
    <property type="molecule type" value="Genomic_DNA"/>
</dbReference>
<evidence type="ECO:0000313" key="2">
    <source>
        <dbReference type="Proteomes" id="UP001500567"/>
    </source>
</evidence>
<reference evidence="2" key="1">
    <citation type="journal article" date="2019" name="Int. J. Syst. Evol. Microbiol.">
        <title>The Global Catalogue of Microorganisms (GCM) 10K type strain sequencing project: providing services to taxonomists for standard genome sequencing and annotation.</title>
        <authorList>
            <consortium name="The Broad Institute Genomics Platform"/>
            <consortium name="The Broad Institute Genome Sequencing Center for Infectious Disease"/>
            <person name="Wu L."/>
            <person name="Ma J."/>
        </authorList>
    </citation>
    <scope>NUCLEOTIDE SEQUENCE [LARGE SCALE GENOMIC DNA]</scope>
    <source>
        <strain evidence="2">JCM 17224</strain>
    </source>
</reference>
<keyword evidence="2" id="KW-1185">Reference proteome</keyword>
<evidence type="ECO:0000313" key="1">
    <source>
        <dbReference type="EMBL" id="GAA4009293.1"/>
    </source>
</evidence>